<evidence type="ECO:0000313" key="3">
    <source>
        <dbReference type="Proteomes" id="UP000050864"/>
    </source>
</evidence>
<reference evidence="2 3" key="1">
    <citation type="submission" date="2015-05" db="EMBL/GenBank/DDBJ databases">
        <title>Genome sequencing and analysis of members of genus Stenotrophomonas.</title>
        <authorList>
            <person name="Patil P.P."/>
            <person name="Midha S."/>
            <person name="Patil P.B."/>
        </authorList>
    </citation>
    <scope>NUCLEOTIDE SEQUENCE [LARGE SCALE GENOMIC DNA]</scope>
    <source>
        <strain evidence="2 3">DSM 18929</strain>
    </source>
</reference>
<dbReference type="PATRIC" id="fig|405444.3.peg.1314"/>
<comment type="caution">
    <text evidence="2">The sequence shown here is derived from an EMBL/GenBank/DDBJ whole genome shotgun (WGS) entry which is preliminary data.</text>
</comment>
<sequence length="138" mass="14952">MNTLSWFLALVFAVSPAVVKAAPDDETAAAIIDGGHWQADSREGTYRIRIESVGFEHVSCRVWIEWLTAATPDAPSQLLARAPFAEASNGMWACKLDAVSTPLQDNVLTLPATHTYSNEPHVFKVALGSPGEYQVLTP</sequence>
<organism evidence="2 3">
    <name type="scientific">Stenotrophomonas humi</name>
    <dbReference type="NCBI Taxonomy" id="405444"/>
    <lineage>
        <taxon>Bacteria</taxon>
        <taxon>Pseudomonadati</taxon>
        <taxon>Pseudomonadota</taxon>
        <taxon>Gammaproteobacteria</taxon>
        <taxon>Lysobacterales</taxon>
        <taxon>Lysobacteraceae</taxon>
        <taxon>Stenotrophomonas</taxon>
    </lineage>
</organism>
<dbReference type="EMBL" id="LDJI01000020">
    <property type="protein sequence ID" value="KRG63754.1"/>
    <property type="molecule type" value="Genomic_DNA"/>
</dbReference>
<keyword evidence="1" id="KW-0732">Signal</keyword>
<protein>
    <submittedName>
        <fullName evidence="2">Uncharacterized protein</fullName>
    </submittedName>
</protein>
<accession>A0A0R0CB47</accession>
<dbReference type="Proteomes" id="UP000050864">
    <property type="component" value="Unassembled WGS sequence"/>
</dbReference>
<dbReference type="STRING" id="405444.ABB26_11150"/>
<proteinExistence type="predicted"/>
<dbReference type="AlphaFoldDB" id="A0A0R0CB47"/>
<dbReference type="OrthoDB" id="8657515at2"/>
<feature type="chain" id="PRO_5006393796" evidence="1">
    <location>
        <begin position="22"/>
        <end position="138"/>
    </location>
</feature>
<dbReference type="RefSeq" id="WP_057634070.1">
    <property type="nucleotide sequence ID" value="NZ_LDJI01000020.1"/>
</dbReference>
<evidence type="ECO:0000313" key="2">
    <source>
        <dbReference type="EMBL" id="KRG63754.1"/>
    </source>
</evidence>
<feature type="signal peptide" evidence="1">
    <location>
        <begin position="1"/>
        <end position="21"/>
    </location>
</feature>
<evidence type="ECO:0000256" key="1">
    <source>
        <dbReference type="SAM" id="SignalP"/>
    </source>
</evidence>
<keyword evidence="3" id="KW-1185">Reference proteome</keyword>
<name>A0A0R0CB47_9GAMM</name>
<gene>
    <name evidence="2" type="ORF">ABB26_11150</name>
</gene>